<evidence type="ECO:0000256" key="2">
    <source>
        <dbReference type="RuleBase" id="RU362097"/>
    </source>
</evidence>
<keyword evidence="2" id="KW-0732">Signal</keyword>
<dbReference type="Gene3D" id="1.20.1600.10">
    <property type="entry name" value="Outer membrane efflux proteins (OEP)"/>
    <property type="match status" value="1"/>
</dbReference>
<gene>
    <name evidence="3" type="ORF">G3580_09795</name>
</gene>
<dbReference type="GO" id="GO:0015562">
    <property type="term" value="F:efflux transmembrane transporter activity"/>
    <property type="evidence" value="ECO:0007669"/>
    <property type="project" value="InterPro"/>
</dbReference>
<comment type="similarity">
    <text evidence="1 2">Belongs to the outer membrane factor (OMF) (TC 1.B.17) family.</text>
</comment>
<evidence type="ECO:0000256" key="1">
    <source>
        <dbReference type="ARBA" id="ARBA00007613"/>
    </source>
</evidence>
<keyword evidence="2" id="KW-0564">Palmitate</keyword>
<dbReference type="SUPFAM" id="SSF56954">
    <property type="entry name" value="Outer membrane efflux proteins (OEP)"/>
    <property type="match status" value="1"/>
</dbReference>
<evidence type="ECO:0000313" key="3">
    <source>
        <dbReference type="EMBL" id="QID17906.1"/>
    </source>
</evidence>
<keyword evidence="2" id="KW-0472">Membrane</keyword>
<name>A0A6C1B2P0_9RHOO</name>
<reference evidence="3 4" key="1">
    <citation type="submission" date="2020-02" db="EMBL/GenBank/DDBJ databases">
        <title>Nitrogenibacter mangrovi gen. nov., sp. nov. isolated from mangrove sediment, a denitrifying betaproteobacterium.</title>
        <authorList>
            <person name="Liao H."/>
            <person name="Tian Y."/>
        </authorList>
    </citation>
    <scope>NUCLEOTIDE SEQUENCE [LARGE SCALE GENOMIC DNA]</scope>
    <source>
        <strain evidence="3 4">M9-3-2</strain>
    </source>
</reference>
<protein>
    <submittedName>
        <fullName evidence="3">Efflux transporter outer membrane subunit</fullName>
    </submittedName>
</protein>
<keyword evidence="2" id="KW-1134">Transmembrane beta strand</keyword>
<dbReference type="Pfam" id="PF02321">
    <property type="entry name" value="OEP"/>
    <property type="match status" value="2"/>
</dbReference>
<dbReference type="RefSeq" id="WP_173765068.1">
    <property type="nucleotide sequence ID" value="NZ_CP048836.1"/>
</dbReference>
<evidence type="ECO:0000313" key="4">
    <source>
        <dbReference type="Proteomes" id="UP000501991"/>
    </source>
</evidence>
<organism evidence="3 4">
    <name type="scientific">Nitrogeniibacter mangrovi</name>
    <dbReference type="NCBI Taxonomy" id="2016596"/>
    <lineage>
        <taxon>Bacteria</taxon>
        <taxon>Pseudomonadati</taxon>
        <taxon>Pseudomonadota</taxon>
        <taxon>Betaproteobacteria</taxon>
        <taxon>Rhodocyclales</taxon>
        <taxon>Zoogloeaceae</taxon>
        <taxon>Nitrogeniibacter</taxon>
    </lineage>
</organism>
<dbReference type="KEGG" id="azq:G3580_09795"/>
<feature type="chain" id="PRO_5025704864" evidence="2">
    <location>
        <begin position="26"/>
        <end position="482"/>
    </location>
</feature>
<dbReference type="PANTHER" id="PTHR30203:SF33">
    <property type="entry name" value="BLR4455 PROTEIN"/>
    <property type="match status" value="1"/>
</dbReference>
<feature type="signal peptide" evidence="2">
    <location>
        <begin position="1"/>
        <end position="25"/>
    </location>
</feature>
<sequence length="482" mass="51397">MKASKRRLMPLAAALLLVGCTTVPAIDPADLPLVPPAFKEGNAAWTQAPPAEDQPRGQWWKVFDDPVLDALEARAIERNNEIRIATARLAQARALVRATEADRAPQLGVDASVVRQGGTLARASGTDGTLGRVGATLAYEVDLFGRLAEASRAASLDADAQAALLQDARLLIQSNVAQSYLALRAVDAERALVRQSVDAYRDTLALTQRRYDAGDVGELEVARVQTELAANESQALALDRQRTALEHALAVLMGDATANFSLIEEDWRSDLPVIPAGVPSTVLTRRPDVAAAQRAMLAAQARVGVAKAAWFPSFSLTANGGYASPDLEDVFKWSARSWGIGALLSLPIFDGGRRDAAIENAAAQLDIALGTYRERVLVAFKDVDDQLAALRLLAAQAEAQARAVAAAKRATTLSDYRYRDGLVSQLDVLDARRSELANRRAALQVRAARFQATVALIRAIGGGWGALCDTPAPEAPAMSRSG</sequence>
<keyword evidence="2" id="KW-0812">Transmembrane</keyword>
<dbReference type="PROSITE" id="PS51257">
    <property type="entry name" value="PROKAR_LIPOPROTEIN"/>
    <property type="match status" value="1"/>
</dbReference>
<accession>A0A6C1B2P0</accession>
<dbReference type="NCBIfam" id="TIGR01845">
    <property type="entry name" value="outer_NodT"/>
    <property type="match status" value="1"/>
</dbReference>
<dbReference type="PANTHER" id="PTHR30203">
    <property type="entry name" value="OUTER MEMBRANE CATION EFFLUX PROTEIN"/>
    <property type="match status" value="1"/>
</dbReference>
<dbReference type="Gene3D" id="2.20.200.10">
    <property type="entry name" value="Outer membrane efflux proteins (OEP)"/>
    <property type="match status" value="1"/>
</dbReference>
<dbReference type="EMBL" id="CP048836">
    <property type="protein sequence ID" value="QID17906.1"/>
    <property type="molecule type" value="Genomic_DNA"/>
</dbReference>
<dbReference type="GO" id="GO:0005886">
    <property type="term" value="C:plasma membrane"/>
    <property type="evidence" value="ECO:0007669"/>
    <property type="project" value="UniProtKB-SubCell"/>
</dbReference>
<keyword evidence="2" id="KW-0449">Lipoprotein</keyword>
<dbReference type="Proteomes" id="UP000501991">
    <property type="component" value="Chromosome"/>
</dbReference>
<dbReference type="AlphaFoldDB" id="A0A6C1B2P0"/>
<comment type="subcellular location">
    <subcellularLocation>
        <location evidence="2">Cell membrane</location>
        <topology evidence="2">Lipid-anchor</topology>
    </subcellularLocation>
</comment>
<dbReference type="InterPro" id="IPR010131">
    <property type="entry name" value="MdtP/NodT-like"/>
</dbReference>
<dbReference type="InterPro" id="IPR003423">
    <property type="entry name" value="OMP_efflux"/>
</dbReference>
<keyword evidence="4" id="KW-1185">Reference proteome</keyword>
<proteinExistence type="inferred from homology"/>